<proteinExistence type="predicted"/>
<organism evidence="2 3">
    <name type="scientific">Luteolibacter rhizosphaerae</name>
    <dbReference type="NCBI Taxonomy" id="2989719"/>
    <lineage>
        <taxon>Bacteria</taxon>
        <taxon>Pseudomonadati</taxon>
        <taxon>Verrucomicrobiota</taxon>
        <taxon>Verrucomicrobiia</taxon>
        <taxon>Verrucomicrobiales</taxon>
        <taxon>Verrucomicrobiaceae</taxon>
        <taxon>Luteolibacter</taxon>
    </lineage>
</organism>
<feature type="coiled-coil region" evidence="1">
    <location>
        <begin position="50"/>
        <end position="122"/>
    </location>
</feature>
<dbReference type="RefSeq" id="WP_264515921.1">
    <property type="nucleotide sequence ID" value="NZ_JAPDDR010000014.1"/>
</dbReference>
<name>A0ABT3G916_9BACT</name>
<keyword evidence="3" id="KW-1185">Reference proteome</keyword>
<sequence length="178" mass="20013">MKLLLPLILIVSASAQTPTTQELVLEQVEEQTRLLEGMERRARLAEWARQDEARRLRREAEEREMDSEAQTAAIVKAIQDSEARRVLNESLARLQAIRDAEKAELRAAQVALEDSLKRCEQELASFKDIRPALVLWVLGAQEACTQRDPVFLPYTNRIAGIAKAIPSTDVAKAKTLNP</sequence>
<gene>
    <name evidence="2" type="ORF">OJ996_22355</name>
</gene>
<evidence type="ECO:0000256" key="1">
    <source>
        <dbReference type="SAM" id="Coils"/>
    </source>
</evidence>
<keyword evidence="1" id="KW-0175">Coiled coil</keyword>
<dbReference type="Proteomes" id="UP001165653">
    <property type="component" value="Unassembled WGS sequence"/>
</dbReference>
<accession>A0ABT3G916</accession>
<dbReference type="EMBL" id="JAPDDR010000014">
    <property type="protein sequence ID" value="MCW1916348.1"/>
    <property type="molecule type" value="Genomic_DNA"/>
</dbReference>
<evidence type="ECO:0000313" key="2">
    <source>
        <dbReference type="EMBL" id="MCW1916348.1"/>
    </source>
</evidence>
<protein>
    <submittedName>
        <fullName evidence="2">Uncharacterized protein</fullName>
    </submittedName>
</protein>
<evidence type="ECO:0000313" key="3">
    <source>
        <dbReference type="Proteomes" id="UP001165653"/>
    </source>
</evidence>
<comment type="caution">
    <text evidence="2">The sequence shown here is derived from an EMBL/GenBank/DDBJ whole genome shotgun (WGS) entry which is preliminary data.</text>
</comment>
<reference evidence="2" key="1">
    <citation type="submission" date="2022-10" db="EMBL/GenBank/DDBJ databases">
        <title>Luteolibacter sp. GHJ8, whole genome shotgun sequencing project.</title>
        <authorList>
            <person name="Zhao G."/>
            <person name="Shen L."/>
        </authorList>
    </citation>
    <scope>NUCLEOTIDE SEQUENCE</scope>
    <source>
        <strain evidence="2">GHJ8</strain>
    </source>
</reference>